<organism evidence="6 7">
    <name type="scientific">Aquamicrobium terrae</name>
    <dbReference type="NCBI Taxonomy" id="1324945"/>
    <lineage>
        <taxon>Bacteria</taxon>
        <taxon>Pseudomonadati</taxon>
        <taxon>Pseudomonadota</taxon>
        <taxon>Alphaproteobacteria</taxon>
        <taxon>Hyphomicrobiales</taxon>
        <taxon>Phyllobacteriaceae</taxon>
        <taxon>Aquamicrobium</taxon>
    </lineage>
</organism>
<dbReference type="Pfam" id="PF04828">
    <property type="entry name" value="GFA"/>
    <property type="match status" value="1"/>
</dbReference>
<evidence type="ECO:0000256" key="1">
    <source>
        <dbReference type="ARBA" id="ARBA00005495"/>
    </source>
</evidence>
<evidence type="ECO:0000256" key="4">
    <source>
        <dbReference type="ARBA" id="ARBA00023239"/>
    </source>
</evidence>
<evidence type="ECO:0000259" key="5">
    <source>
        <dbReference type="PROSITE" id="PS51891"/>
    </source>
</evidence>
<keyword evidence="2" id="KW-0479">Metal-binding</keyword>
<dbReference type="InterPro" id="IPR006913">
    <property type="entry name" value="CENP-V/GFA"/>
</dbReference>
<dbReference type="Gene3D" id="3.90.1590.10">
    <property type="entry name" value="glutathione-dependent formaldehyde- activating enzyme (gfa)"/>
    <property type="match status" value="1"/>
</dbReference>
<evidence type="ECO:0000256" key="3">
    <source>
        <dbReference type="ARBA" id="ARBA00022833"/>
    </source>
</evidence>
<gene>
    <name evidence="6" type="ORF">ABID37_000532</name>
</gene>
<dbReference type="EMBL" id="JBEPML010000002">
    <property type="protein sequence ID" value="MET3790341.1"/>
    <property type="molecule type" value="Genomic_DNA"/>
</dbReference>
<dbReference type="Proteomes" id="UP001549076">
    <property type="component" value="Unassembled WGS sequence"/>
</dbReference>
<name>A0ABV2MU88_9HYPH</name>
<keyword evidence="3" id="KW-0862">Zinc</keyword>
<evidence type="ECO:0000313" key="6">
    <source>
        <dbReference type="EMBL" id="MET3790341.1"/>
    </source>
</evidence>
<dbReference type="RefSeq" id="WP_354192496.1">
    <property type="nucleotide sequence ID" value="NZ_JBEPML010000002.1"/>
</dbReference>
<comment type="similarity">
    <text evidence="1">Belongs to the Gfa family.</text>
</comment>
<keyword evidence="7" id="KW-1185">Reference proteome</keyword>
<proteinExistence type="inferred from homology"/>
<evidence type="ECO:0000313" key="7">
    <source>
        <dbReference type="Proteomes" id="UP001549076"/>
    </source>
</evidence>
<comment type="caution">
    <text evidence="6">The sequence shown here is derived from an EMBL/GenBank/DDBJ whole genome shotgun (WGS) entry which is preliminary data.</text>
</comment>
<dbReference type="PANTHER" id="PTHR33337">
    <property type="entry name" value="GFA DOMAIN-CONTAINING PROTEIN"/>
    <property type="match status" value="1"/>
</dbReference>
<keyword evidence="4" id="KW-0456">Lyase</keyword>
<accession>A0ABV2MU88</accession>
<dbReference type="PROSITE" id="PS51891">
    <property type="entry name" value="CENP_V_GFA"/>
    <property type="match status" value="1"/>
</dbReference>
<dbReference type="PANTHER" id="PTHR33337:SF40">
    <property type="entry name" value="CENP-V_GFA DOMAIN-CONTAINING PROTEIN-RELATED"/>
    <property type="match status" value="1"/>
</dbReference>
<protein>
    <recommendedName>
        <fullName evidence="5">CENP-V/GFA domain-containing protein</fullName>
    </recommendedName>
</protein>
<sequence>MSNERRGACLCGKVRFTTRGELRSVVYCHCSQCRRQTGHVLAATNVSMADIAIEGEEALVWYAASDFARRGFCGTCGSVMFWKHNDLDEISVTAGTFDTPSELVAESHIFVADKGDYYEITDGLPQFEQSPPTIKVADS</sequence>
<reference evidence="6 7" key="1">
    <citation type="submission" date="2024-06" db="EMBL/GenBank/DDBJ databases">
        <title>Genomic Encyclopedia of Type Strains, Phase IV (KMG-IV): sequencing the most valuable type-strain genomes for metagenomic binning, comparative biology and taxonomic classification.</title>
        <authorList>
            <person name="Goeker M."/>
        </authorList>
    </citation>
    <scope>NUCLEOTIDE SEQUENCE [LARGE SCALE GENOMIC DNA]</scope>
    <source>
        <strain evidence="6 7">DSM 27865</strain>
    </source>
</reference>
<evidence type="ECO:0000256" key="2">
    <source>
        <dbReference type="ARBA" id="ARBA00022723"/>
    </source>
</evidence>
<dbReference type="SUPFAM" id="SSF51316">
    <property type="entry name" value="Mss4-like"/>
    <property type="match status" value="1"/>
</dbReference>
<feature type="domain" description="CENP-V/GFA" evidence="5">
    <location>
        <begin position="5"/>
        <end position="119"/>
    </location>
</feature>
<dbReference type="InterPro" id="IPR011057">
    <property type="entry name" value="Mss4-like_sf"/>
</dbReference>